<keyword evidence="2" id="KW-1185">Reference proteome</keyword>
<evidence type="ECO:0000313" key="2">
    <source>
        <dbReference type="Proteomes" id="UP001597111"/>
    </source>
</evidence>
<protein>
    <submittedName>
        <fullName evidence="1">Uncharacterized protein</fullName>
    </submittedName>
</protein>
<reference evidence="1 2" key="1">
    <citation type="journal article" date="2019" name="Int. J. Syst. Evol. Microbiol.">
        <title>The Global Catalogue of Microorganisms (GCM) 10K type strain sequencing project: providing services to taxonomists for standard genome sequencing and annotation.</title>
        <authorList>
            <consortium name="The Broad Institute Genomics Platform"/>
            <consortium name="The Broad Institute Genome Sequencing Center for Infectious Disease"/>
            <person name="Wu L."/>
            <person name="Ma J."/>
        </authorList>
    </citation>
    <scope>NUCLEOTIDE SEQUENCE [LARGE SCALE GENOMIC DNA]</scope>
    <source>
        <strain evidence="1 2">CGMCC 1.12285</strain>
    </source>
</reference>
<sequence>MSRLTRRSALAVVGTALASGLAGCSGTGSSESTVEYDRSAIRALPGDLPRVTATIPVQPTEEHLAAARERVRSLLDGADVSAVPNAAVRHELAAERDAARGALSQDRDGETRADALAGLTHPRSEAMFVHAGLAAFDGELTAADVTERRERHHQDATAFLDDYRHAGPADDPVAALAEHAEITDWGHTGVRLTRANERHEYENTVLRVAELAQGVEWGRAYAADARHLHEHYVSTFDDPRDYGARFETVAATLVEEVEPHATPPDWDAVGSEIDRDIADTAGETLLEELTRSRWTGARNAVDRRDGGRPAGAITAVMRALAADGALADAEAAVADGEYGVPESIDPIAAERTAAVDGLRTLLDSSPALLARRLAQIVHSRIQNADELVRSGAVPEPGRSLYAEYAAANLLATAAPTVAERVGDAVTD</sequence>
<dbReference type="AlphaFoldDB" id="A0ABD6B5V1"/>
<name>A0ABD6B5V1_9EURY</name>
<dbReference type="RefSeq" id="WP_379818409.1">
    <property type="nucleotide sequence ID" value="NZ_JBHUDH010000082.1"/>
</dbReference>
<evidence type="ECO:0000313" key="1">
    <source>
        <dbReference type="EMBL" id="MFD1526307.1"/>
    </source>
</evidence>
<proteinExistence type="predicted"/>
<accession>A0ABD6B5V1</accession>
<organism evidence="1 2">
    <name type="scientific">Halolamina salina</name>
    <dbReference type="NCBI Taxonomy" id="1220023"/>
    <lineage>
        <taxon>Archaea</taxon>
        <taxon>Methanobacteriati</taxon>
        <taxon>Methanobacteriota</taxon>
        <taxon>Stenosarchaea group</taxon>
        <taxon>Halobacteria</taxon>
        <taxon>Halobacteriales</taxon>
        <taxon>Haloferacaceae</taxon>
    </lineage>
</organism>
<dbReference type="EMBL" id="JBHUDH010000082">
    <property type="protein sequence ID" value="MFD1526307.1"/>
    <property type="molecule type" value="Genomic_DNA"/>
</dbReference>
<comment type="caution">
    <text evidence="1">The sequence shown here is derived from an EMBL/GenBank/DDBJ whole genome shotgun (WGS) entry which is preliminary data.</text>
</comment>
<gene>
    <name evidence="1" type="ORF">ACFR9S_08330</name>
</gene>
<dbReference type="PROSITE" id="PS51257">
    <property type="entry name" value="PROKAR_LIPOPROTEIN"/>
    <property type="match status" value="1"/>
</dbReference>
<dbReference type="Proteomes" id="UP001597111">
    <property type="component" value="Unassembled WGS sequence"/>
</dbReference>